<feature type="region of interest" description="Disordered" evidence="1">
    <location>
        <begin position="1"/>
        <end position="64"/>
    </location>
</feature>
<sequence length="838" mass="95780">MIMNLDDSIDDDDDLSSSNNYEGNSENAADGSNDEDKLFLNSISNEGLESESDDSHSIDDETEENEAVKVNVNIAGGTDFNVISTQNIFYISEAFRWFLAPTEKIKRIFKPGSKLKIPQTLNQSRIVVINGKLHSGKYCLALYLATLLANNGQKIFSVKCTLKSSIFSFLINDAAPKAGIFILRNGFSNPGIHLQDFLESPSELIELLENSNSYLIITNQEEVDLPAEILQIQSVNYTQNECKEIFHNHINSELFLIPEYFLDLFENEKTVTNLISILKTPSGIGTFITAISNEEKGKENPEEYLLAKANDIADSKSFIGNWFEKLSLTEKHFAFTVCLFPNLQREEFLLRYEQDFENLQKSKLEFVGLNQLLTKTNCRMTEWGSFEFNDPQNELYVLNQLKSEYFFHFRKLFETYSNEVLKFSSPGDIEIRLAYSHALGELGKSNLKEITQVVNKWSLSKELPVRAATGYVLSQLCTDPDRVSDVEQLLTNWMAQDAPNQQWTVVAAGERLYSIIPETVITIIDKLSNNWEANGAIIHALLSISKRDLNRVVDLIIKWLIPSDSKYPFRRKIGTITSYNILSKINPFNSRRVNIILPLIWVLLNLHESTCENMMHLCRNWMKSNPDSALREEICRNIAESLTYKNNISAKIISILSTSWINDENEFIYEKAKGLISYYRTINLSNTNKSIVIIVDPCLNDHLNQKKILKLFREIQQVSLSVAKTTSFYMGDCNPFHQSDFESLSKEIPQPQCEYQSSRLIGPILDKTEVINILYVIILSSDQIIDLEDYSNSNWTDKIAVLHLSSTIPEYSGIKYISDLNPMEQIKNLFYQDELDLF</sequence>
<gene>
    <name evidence="2" type="ORF">SDC9_43871</name>
</gene>
<dbReference type="AlphaFoldDB" id="A0A644W1S7"/>
<evidence type="ECO:0000313" key="2">
    <source>
        <dbReference type="EMBL" id="MPL97679.1"/>
    </source>
</evidence>
<dbReference type="SUPFAM" id="SSF48371">
    <property type="entry name" value="ARM repeat"/>
    <property type="match status" value="1"/>
</dbReference>
<reference evidence="2" key="1">
    <citation type="submission" date="2019-08" db="EMBL/GenBank/DDBJ databases">
        <authorList>
            <person name="Kucharzyk K."/>
            <person name="Murdoch R.W."/>
            <person name="Higgins S."/>
            <person name="Loffler F."/>
        </authorList>
    </citation>
    <scope>NUCLEOTIDE SEQUENCE</scope>
</reference>
<dbReference type="EMBL" id="VSSQ01000569">
    <property type="protein sequence ID" value="MPL97679.1"/>
    <property type="molecule type" value="Genomic_DNA"/>
</dbReference>
<feature type="compositionally biased region" description="Low complexity" evidence="1">
    <location>
        <begin position="16"/>
        <end position="27"/>
    </location>
</feature>
<protein>
    <submittedName>
        <fullName evidence="2">Uncharacterized protein</fullName>
    </submittedName>
</protein>
<organism evidence="2">
    <name type="scientific">bioreactor metagenome</name>
    <dbReference type="NCBI Taxonomy" id="1076179"/>
    <lineage>
        <taxon>unclassified sequences</taxon>
        <taxon>metagenomes</taxon>
        <taxon>ecological metagenomes</taxon>
    </lineage>
</organism>
<accession>A0A644W1S7</accession>
<proteinExistence type="predicted"/>
<dbReference type="InterPro" id="IPR016024">
    <property type="entry name" value="ARM-type_fold"/>
</dbReference>
<evidence type="ECO:0000256" key="1">
    <source>
        <dbReference type="SAM" id="MobiDB-lite"/>
    </source>
</evidence>
<comment type="caution">
    <text evidence="2">The sequence shown here is derived from an EMBL/GenBank/DDBJ whole genome shotgun (WGS) entry which is preliminary data.</text>
</comment>
<name>A0A644W1S7_9ZZZZ</name>